<evidence type="ECO:0000256" key="6">
    <source>
        <dbReference type="ARBA" id="ARBA00023288"/>
    </source>
</evidence>
<dbReference type="NCBIfam" id="TIGR02802">
    <property type="entry name" value="Pal_lipo"/>
    <property type="match status" value="1"/>
</dbReference>
<keyword evidence="9" id="KW-0175">Coiled coil</keyword>
<dbReference type="Gene3D" id="3.30.1330.60">
    <property type="entry name" value="OmpA-like domain"/>
    <property type="match status" value="1"/>
</dbReference>
<evidence type="ECO:0000313" key="12">
    <source>
        <dbReference type="EMBL" id="MCX2978498.1"/>
    </source>
</evidence>
<proteinExistence type="inferred from homology"/>
<dbReference type="HAMAP" id="MF_02204">
    <property type="entry name" value="Pal"/>
    <property type="match status" value="1"/>
</dbReference>
<dbReference type="InterPro" id="IPR006665">
    <property type="entry name" value="OmpA-like"/>
</dbReference>
<keyword evidence="7 8" id="KW-0131">Cell cycle</keyword>
<dbReference type="InterPro" id="IPR006664">
    <property type="entry name" value="OMP_bac"/>
</dbReference>
<evidence type="ECO:0000256" key="5">
    <source>
        <dbReference type="ARBA" id="ARBA00023237"/>
    </source>
</evidence>
<feature type="chain" id="PRO_5045288451" description="Peptidoglycan-associated lipoprotein" evidence="10">
    <location>
        <begin position="25"/>
        <end position="181"/>
    </location>
</feature>
<evidence type="ECO:0000256" key="9">
    <source>
        <dbReference type="SAM" id="Coils"/>
    </source>
</evidence>
<organism evidence="12 13">
    <name type="scientific">Candidatus Marimicrobium litorale</name>
    <dbReference type="NCBI Taxonomy" id="2518991"/>
    <lineage>
        <taxon>Bacteria</taxon>
        <taxon>Pseudomonadati</taxon>
        <taxon>Pseudomonadota</taxon>
        <taxon>Gammaproteobacteria</taxon>
        <taxon>Cellvibrionales</taxon>
        <taxon>Halieaceae</taxon>
        <taxon>Marimicrobium</taxon>
    </lineage>
</organism>
<keyword evidence="13" id="KW-1185">Reference proteome</keyword>
<dbReference type="PANTHER" id="PTHR30329">
    <property type="entry name" value="STATOR ELEMENT OF FLAGELLAR MOTOR COMPLEX"/>
    <property type="match status" value="1"/>
</dbReference>
<evidence type="ECO:0000256" key="10">
    <source>
        <dbReference type="SAM" id="SignalP"/>
    </source>
</evidence>
<dbReference type="EMBL" id="SHNO01000001">
    <property type="protein sequence ID" value="MCX2978498.1"/>
    <property type="molecule type" value="Genomic_DNA"/>
</dbReference>
<keyword evidence="3 8" id="KW-0472">Membrane</keyword>
<evidence type="ECO:0000256" key="7">
    <source>
        <dbReference type="ARBA" id="ARBA00023306"/>
    </source>
</evidence>
<dbReference type="PANTHER" id="PTHR30329:SF21">
    <property type="entry name" value="LIPOPROTEIN YIAD-RELATED"/>
    <property type="match status" value="1"/>
</dbReference>
<name>A0ABT3T899_9GAMM</name>
<gene>
    <name evidence="8 12" type="primary">pal</name>
    <name evidence="12" type="ORF">EYC82_14115</name>
</gene>
<evidence type="ECO:0000256" key="8">
    <source>
        <dbReference type="HAMAP-Rule" id="MF_02204"/>
    </source>
</evidence>
<evidence type="ECO:0000313" key="13">
    <source>
        <dbReference type="Proteomes" id="UP001143304"/>
    </source>
</evidence>
<keyword evidence="5 8" id="KW-0998">Cell outer membrane</keyword>
<feature type="coiled-coil region" evidence="9">
    <location>
        <begin position="29"/>
        <end position="71"/>
    </location>
</feature>
<evidence type="ECO:0000256" key="4">
    <source>
        <dbReference type="ARBA" id="ARBA00023139"/>
    </source>
</evidence>
<keyword evidence="2 8" id="KW-0732">Signal</keyword>
<dbReference type="InterPro" id="IPR050330">
    <property type="entry name" value="Bact_OuterMem_StrucFunc"/>
</dbReference>
<comment type="function">
    <text evidence="8">Part of the Tol-Pal system, which plays a role in outer membrane invagination during cell division and is important for maintaining outer membrane integrity.</text>
</comment>
<dbReference type="InterPro" id="IPR036737">
    <property type="entry name" value="OmpA-like_sf"/>
</dbReference>
<dbReference type="PROSITE" id="PS51123">
    <property type="entry name" value="OMPA_2"/>
    <property type="match status" value="1"/>
</dbReference>
<evidence type="ECO:0000256" key="2">
    <source>
        <dbReference type="ARBA" id="ARBA00022729"/>
    </source>
</evidence>
<dbReference type="RefSeq" id="WP_279250705.1">
    <property type="nucleotide sequence ID" value="NZ_SHNO01000001.1"/>
</dbReference>
<evidence type="ECO:0000259" key="11">
    <source>
        <dbReference type="PROSITE" id="PS51123"/>
    </source>
</evidence>
<dbReference type="InterPro" id="IPR006690">
    <property type="entry name" value="OMPA-like_CS"/>
</dbReference>
<sequence length="181" mass="19904">MKHLPTARKTVAMLFCATLLVACSSNDTNDAEEEARLKAEQEAAEVARLELEAANAREAASAEELVILEEEAASHGTVFYFEYDSATLTPEALDALNAHIALLHRNTAAVRLEGHTDERGTREYNLALGERRANAVRDYVVANGISSLRIETVSYGEERPVAYGAGDSNWTQNRRVELVKQ</sequence>
<dbReference type="SUPFAM" id="SSF103088">
    <property type="entry name" value="OmpA-like"/>
    <property type="match status" value="1"/>
</dbReference>
<feature type="signal peptide" evidence="10">
    <location>
        <begin position="1"/>
        <end position="24"/>
    </location>
</feature>
<evidence type="ECO:0000256" key="3">
    <source>
        <dbReference type="ARBA" id="ARBA00023136"/>
    </source>
</evidence>
<protein>
    <recommendedName>
        <fullName evidence="8">Peptidoglycan-associated lipoprotein</fullName>
        <shortName evidence="8">PAL</shortName>
    </recommendedName>
</protein>
<dbReference type="Proteomes" id="UP001143304">
    <property type="component" value="Unassembled WGS sequence"/>
</dbReference>
<dbReference type="PRINTS" id="PR01021">
    <property type="entry name" value="OMPADOMAIN"/>
</dbReference>
<keyword evidence="6 8" id="KW-0449">Lipoprotein</keyword>
<dbReference type="PROSITE" id="PS01068">
    <property type="entry name" value="OMPA_1"/>
    <property type="match status" value="1"/>
</dbReference>
<keyword evidence="1 8" id="KW-0132">Cell division</keyword>
<evidence type="ECO:0000256" key="1">
    <source>
        <dbReference type="ARBA" id="ARBA00022618"/>
    </source>
</evidence>
<keyword evidence="4 8" id="KW-0564">Palmitate</keyword>
<comment type="subunit">
    <text evidence="8">The Tol-Pal system is composed of five core proteins: the inner membrane proteins TolA, TolQ and TolR, the periplasmic protein TolB and the outer membrane protein Pal. They form a network linking the inner and outer membranes and the peptidoglycan layer.</text>
</comment>
<comment type="subcellular location">
    <subcellularLocation>
        <location evidence="8">Cell outer membrane</location>
        <topology evidence="8">Lipid-anchor</topology>
    </subcellularLocation>
</comment>
<comment type="caution">
    <text evidence="12">The sequence shown here is derived from an EMBL/GenBank/DDBJ whole genome shotgun (WGS) entry which is preliminary data.</text>
</comment>
<comment type="similarity">
    <text evidence="8">Belongs to the Pal lipoprotein family.</text>
</comment>
<dbReference type="Pfam" id="PF00691">
    <property type="entry name" value="OmpA"/>
    <property type="match status" value="1"/>
</dbReference>
<accession>A0ABT3T899</accession>
<dbReference type="InterPro" id="IPR039001">
    <property type="entry name" value="Pal"/>
</dbReference>
<dbReference type="InterPro" id="IPR014169">
    <property type="entry name" value="Pal_lipo_C"/>
</dbReference>
<reference evidence="12" key="1">
    <citation type="submission" date="2019-02" db="EMBL/GenBank/DDBJ databases">
        <authorList>
            <person name="Li S.-H."/>
        </authorList>
    </citation>
    <scope>NUCLEOTIDE SEQUENCE</scope>
    <source>
        <strain evidence="12">IMCC11814</strain>
    </source>
</reference>
<feature type="domain" description="OmpA-like" evidence="11">
    <location>
        <begin position="68"/>
        <end position="181"/>
    </location>
</feature>
<dbReference type="PROSITE" id="PS51257">
    <property type="entry name" value="PROKAR_LIPOPROTEIN"/>
    <property type="match status" value="1"/>
</dbReference>
<dbReference type="CDD" id="cd07185">
    <property type="entry name" value="OmpA_C-like"/>
    <property type="match status" value="1"/>
</dbReference>